<dbReference type="Proteomes" id="UP000031982">
    <property type="component" value="Unassembled WGS sequence"/>
</dbReference>
<reference evidence="2 3" key="1">
    <citation type="submission" date="2015-01" db="EMBL/GenBank/DDBJ databases">
        <title>Genome Assembly of Bacillus badius MTCC 1458.</title>
        <authorList>
            <person name="Verma A."/>
            <person name="Khatri I."/>
            <person name="Mual P."/>
            <person name="Subramanian S."/>
            <person name="Krishnamurthi S."/>
        </authorList>
    </citation>
    <scope>NUCLEOTIDE SEQUENCE [LARGE SCALE GENOMIC DNA]</scope>
    <source>
        <strain evidence="2 3">MTCC 1458</strain>
    </source>
</reference>
<accession>A0ABR5AWZ8</accession>
<dbReference type="EMBL" id="JXLP01000004">
    <property type="protein sequence ID" value="KIL79125.1"/>
    <property type="molecule type" value="Genomic_DNA"/>
</dbReference>
<name>A0ABR5AWZ8_BACBA</name>
<evidence type="ECO:0000313" key="3">
    <source>
        <dbReference type="Proteomes" id="UP000031982"/>
    </source>
</evidence>
<keyword evidence="3" id="KW-1185">Reference proteome</keyword>
<gene>
    <name evidence="2" type="ORF">SD77_3545</name>
</gene>
<feature type="region of interest" description="Disordered" evidence="1">
    <location>
        <begin position="1"/>
        <end position="22"/>
    </location>
</feature>
<sequence length="39" mass="4005">MKAATPAGTAQAGRSQNGSVSEAVPAENICRNGKQPFFI</sequence>
<proteinExistence type="predicted"/>
<organism evidence="2 3">
    <name type="scientific">Bacillus badius</name>
    <dbReference type="NCBI Taxonomy" id="1455"/>
    <lineage>
        <taxon>Bacteria</taxon>
        <taxon>Bacillati</taxon>
        <taxon>Bacillota</taxon>
        <taxon>Bacilli</taxon>
        <taxon>Bacillales</taxon>
        <taxon>Bacillaceae</taxon>
        <taxon>Pseudobacillus</taxon>
    </lineage>
</organism>
<comment type="caution">
    <text evidence="2">The sequence shown here is derived from an EMBL/GenBank/DDBJ whole genome shotgun (WGS) entry which is preliminary data.</text>
</comment>
<evidence type="ECO:0008006" key="4">
    <source>
        <dbReference type="Google" id="ProtNLM"/>
    </source>
</evidence>
<evidence type="ECO:0000313" key="2">
    <source>
        <dbReference type="EMBL" id="KIL79125.1"/>
    </source>
</evidence>
<protein>
    <recommendedName>
        <fullName evidence="4">Ribose 5-phosphate isomerase B</fullName>
    </recommendedName>
</protein>
<evidence type="ECO:0000256" key="1">
    <source>
        <dbReference type="SAM" id="MobiDB-lite"/>
    </source>
</evidence>